<reference evidence="2" key="1">
    <citation type="journal article" date="2014" name="Int. J. Syst. Evol. Microbiol.">
        <title>Complete genome sequence of Corynebacterium casei LMG S-19264T (=DSM 44701T), isolated from a smear-ripened cheese.</title>
        <authorList>
            <consortium name="US DOE Joint Genome Institute (JGI-PGF)"/>
            <person name="Walter F."/>
            <person name="Albersmeier A."/>
            <person name="Kalinowski J."/>
            <person name="Ruckert C."/>
        </authorList>
    </citation>
    <scope>NUCLEOTIDE SEQUENCE</scope>
    <source>
        <strain evidence="2">CGMCC 1.15254</strain>
    </source>
</reference>
<evidence type="ECO:0000313" key="3">
    <source>
        <dbReference type="Proteomes" id="UP000632498"/>
    </source>
</evidence>
<accession>A0A917BYR8</accession>
<feature type="signal peptide" evidence="1">
    <location>
        <begin position="1"/>
        <end position="21"/>
    </location>
</feature>
<reference evidence="2" key="2">
    <citation type="submission" date="2020-09" db="EMBL/GenBank/DDBJ databases">
        <authorList>
            <person name="Sun Q."/>
            <person name="Zhou Y."/>
        </authorList>
    </citation>
    <scope>NUCLEOTIDE SEQUENCE</scope>
    <source>
        <strain evidence="2">CGMCC 1.15254</strain>
    </source>
</reference>
<dbReference type="Proteomes" id="UP000632498">
    <property type="component" value="Unassembled WGS sequence"/>
</dbReference>
<dbReference type="EMBL" id="BMHV01000009">
    <property type="protein sequence ID" value="GGF62051.1"/>
    <property type="molecule type" value="Genomic_DNA"/>
</dbReference>
<protein>
    <recommendedName>
        <fullName evidence="4">Solute-binding protein family 3/N-terminal domain-containing protein</fullName>
    </recommendedName>
</protein>
<gene>
    <name evidence="2" type="ORF">GCM10011332_14870</name>
</gene>
<organism evidence="2 3">
    <name type="scientific">Terasakiella brassicae</name>
    <dbReference type="NCBI Taxonomy" id="1634917"/>
    <lineage>
        <taxon>Bacteria</taxon>
        <taxon>Pseudomonadati</taxon>
        <taxon>Pseudomonadota</taxon>
        <taxon>Alphaproteobacteria</taxon>
        <taxon>Rhodospirillales</taxon>
        <taxon>Terasakiellaceae</taxon>
        <taxon>Terasakiella</taxon>
    </lineage>
</organism>
<proteinExistence type="predicted"/>
<sequence length="226" mass="26299">MRIVSILVLTTLFYLNTPAYATPPQCPQTLSMYAENKLTLKARHIFEEMYAKLGCKLSVRLLPPKRSVIYFNSSLIDGELYRLEDIEKSYTQTFVRSQFPLLSIPASLWASADPEIYKTRPLGYIKGYAWQERFIRQKPLLTPVAYKNEDDLYIAFNKGIIGSFLSNDPYVDFLQKEGLLSASLKKIMTLETRHFYHYLHAKYAPFMERFSELLAKEDNFAALYKE</sequence>
<evidence type="ECO:0000313" key="2">
    <source>
        <dbReference type="EMBL" id="GGF62051.1"/>
    </source>
</evidence>
<name>A0A917BYR8_9PROT</name>
<dbReference type="SUPFAM" id="SSF53850">
    <property type="entry name" value="Periplasmic binding protein-like II"/>
    <property type="match status" value="1"/>
</dbReference>
<comment type="caution">
    <text evidence="2">The sequence shown here is derived from an EMBL/GenBank/DDBJ whole genome shotgun (WGS) entry which is preliminary data.</text>
</comment>
<feature type="chain" id="PRO_5037297439" description="Solute-binding protein family 3/N-terminal domain-containing protein" evidence="1">
    <location>
        <begin position="22"/>
        <end position="226"/>
    </location>
</feature>
<evidence type="ECO:0008006" key="4">
    <source>
        <dbReference type="Google" id="ProtNLM"/>
    </source>
</evidence>
<keyword evidence="3" id="KW-1185">Reference proteome</keyword>
<evidence type="ECO:0000256" key="1">
    <source>
        <dbReference type="SAM" id="SignalP"/>
    </source>
</evidence>
<keyword evidence="1" id="KW-0732">Signal</keyword>
<dbReference type="RefSeq" id="WP_188663396.1">
    <property type="nucleotide sequence ID" value="NZ_BMHV01000009.1"/>
</dbReference>
<dbReference type="AlphaFoldDB" id="A0A917BYR8"/>